<dbReference type="Proteomes" id="UP000054166">
    <property type="component" value="Unassembled WGS sequence"/>
</dbReference>
<evidence type="ECO:0000313" key="2">
    <source>
        <dbReference type="Proteomes" id="UP000054166"/>
    </source>
</evidence>
<name>A0A0C3FX23_PILCF</name>
<evidence type="ECO:0000313" key="1">
    <source>
        <dbReference type="EMBL" id="KIM88770.1"/>
    </source>
</evidence>
<proteinExistence type="predicted"/>
<reference evidence="2" key="2">
    <citation type="submission" date="2015-01" db="EMBL/GenBank/DDBJ databases">
        <title>Evolutionary Origins and Diversification of the Mycorrhizal Mutualists.</title>
        <authorList>
            <consortium name="DOE Joint Genome Institute"/>
            <consortium name="Mycorrhizal Genomics Consortium"/>
            <person name="Kohler A."/>
            <person name="Kuo A."/>
            <person name="Nagy L.G."/>
            <person name="Floudas D."/>
            <person name="Copeland A."/>
            <person name="Barry K.W."/>
            <person name="Cichocki N."/>
            <person name="Veneault-Fourrey C."/>
            <person name="LaButti K."/>
            <person name="Lindquist E.A."/>
            <person name="Lipzen A."/>
            <person name="Lundell T."/>
            <person name="Morin E."/>
            <person name="Murat C."/>
            <person name="Riley R."/>
            <person name="Ohm R."/>
            <person name="Sun H."/>
            <person name="Tunlid A."/>
            <person name="Henrissat B."/>
            <person name="Grigoriev I.V."/>
            <person name="Hibbett D.S."/>
            <person name="Martin F."/>
        </authorList>
    </citation>
    <scope>NUCLEOTIDE SEQUENCE [LARGE SCALE GENOMIC DNA]</scope>
    <source>
        <strain evidence="2">F 1598</strain>
    </source>
</reference>
<protein>
    <submittedName>
        <fullName evidence="1">Uncharacterized protein</fullName>
    </submittedName>
</protein>
<reference evidence="1 2" key="1">
    <citation type="submission" date="2014-04" db="EMBL/GenBank/DDBJ databases">
        <authorList>
            <consortium name="DOE Joint Genome Institute"/>
            <person name="Kuo A."/>
            <person name="Tarkka M."/>
            <person name="Buscot F."/>
            <person name="Kohler A."/>
            <person name="Nagy L.G."/>
            <person name="Floudas D."/>
            <person name="Copeland A."/>
            <person name="Barry K.W."/>
            <person name="Cichocki N."/>
            <person name="Veneault-Fourrey C."/>
            <person name="LaButti K."/>
            <person name="Lindquist E.A."/>
            <person name="Lipzen A."/>
            <person name="Lundell T."/>
            <person name="Morin E."/>
            <person name="Murat C."/>
            <person name="Sun H."/>
            <person name="Tunlid A."/>
            <person name="Henrissat B."/>
            <person name="Grigoriev I.V."/>
            <person name="Hibbett D.S."/>
            <person name="Martin F."/>
            <person name="Nordberg H.P."/>
            <person name="Cantor M.N."/>
            <person name="Hua S.X."/>
        </authorList>
    </citation>
    <scope>NUCLEOTIDE SEQUENCE [LARGE SCALE GENOMIC DNA]</scope>
    <source>
        <strain evidence="1 2">F 1598</strain>
    </source>
</reference>
<keyword evidence="2" id="KW-1185">Reference proteome</keyword>
<dbReference type="HOGENOM" id="CLU_1835876_0_0_1"/>
<dbReference type="EMBL" id="KN832976">
    <property type="protein sequence ID" value="KIM88770.1"/>
    <property type="molecule type" value="Genomic_DNA"/>
</dbReference>
<dbReference type="AlphaFoldDB" id="A0A0C3FX23"/>
<dbReference type="InParanoid" id="A0A0C3FX23"/>
<organism evidence="1 2">
    <name type="scientific">Piloderma croceum (strain F 1598)</name>
    <dbReference type="NCBI Taxonomy" id="765440"/>
    <lineage>
        <taxon>Eukaryota</taxon>
        <taxon>Fungi</taxon>
        <taxon>Dikarya</taxon>
        <taxon>Basidiomycota</taxon>
        <taxon>Agaricomycotina</taxon>
        <taxon>Agaricomycetes</taxon>
        <taxon>Agaricomycetidae</taxon>
        <taxon>Atheliales</taxon>
        <taxon>Atheliaceae</taxon>
        <taxon>Piloderma</taxon>
    </lineage>
</organism>
<gene>
    <name evidence="1" type="ORF">PILCRDRAFT_238422</name>
</gene>
<accession>A0A0C3FX23</accession>
<sequence>MQRPLKRSSPSQRLMIKDDDIVQDYLDSWRHGLLSQLPAFLNTGGTGSDWLLGSLAHFWSVFATQVHVDILNPWREKHIRQSRIINREQRVGLHSIFFFPCVKILGSRTEYRCIHGGALDGHRPDTSTPTRITRLWIPKL</sequence>